<keyword evidence="2" id="KW-1185">Reference proteome</keyword>
<name>A0ABY4BA70_9BACT</name>
<dbReference type="Proteomes" id="UP000831390">
    <property type="component" value="Chromosome"/>
</dbReference>
<sequence>MMQFSTFSRTAAAACGAKRWLKASIYGCQLVVDGAVQATQRVVIQ</sequence>
<dbReference type="EMBL" id="CP094534">
    <property type="protein sequence ID" value="UOE34663.1"/>
    <property type="molecule type" value="Genomic_DNA"/>
</dbReference>
<dbReference type="RefSeq" id="WP_243515905.1">
    <property type="nucleotide sequence ID" value="NZ_CP094534.1"/>
</dbReference>
<evidence type="ECO:0000313" key="1">
    <source>
        <dbReference type="EMBL" id="UOE34663.1"/>
    </source>
</evidence>
<accession>A0ABY4BA70</accession>
<organism evidence="1 2">
    <name type="scientific">Hymenobacter monticola</name>
    <dbReference type="NCBI Taxonomy" id="1705399"/>
    <lineage>
        <taxon>Bacteria</taxon>
        <taxon>Pseudomonadati</taxon>
        <taxon>Bacteroidota</taxon>
        <taxon>Cytophagia</taxon>
        <taxon>Cytophagales</taxon>
        <taxon>Hymenobacteraceae</taxon>
        <taxon>Hymenobacter</taxon>
    </lineage>
</organism>
<reference evidence="1 2" key="1">
    <citation type="submission" date="2022-03" db="EMBL/GenBank/DDBJ databases">
        <title>Hymenobactersp. isolated from the air.</title>
        <authorList>
            <person name="Won M."/>
            <person name="Kwon S.-W."/>
        </authorList>
    </citation>
    <scope>NUCLEOTIDE SEQUENCE [LARGE SCALE GENOMIC DNA]</scope>
    <source>
        <strain evidence="1 2">KACC 22596</strain>
    </source>
</reference>
<evidence type="ECO:0000313" key="2">
    <source>
        <dbReference type="Proteomes" id="UP000831390"/>
    </source>
</evidence>
<proteinExistence type="predicted"/>
<gene>
    <name evidence="1" type="ORF">MTP16_03190</name>
</gene>
<protein>
    <submittedName>
        <fullName evidence="1">Uncharacterized protein</fullName>
    </submittedName>
</protein>